<dbReference type="AlphaFoldDB" id="A0A0M8ZU52"/>
<protein>
    <submittedName>
        <fullName evidence="2">Uncharacterized protein</fullName>
    </submittedName>
</protein>
<feature type="region of interest" description="Disordered" evidence="1">
    <location>
        <begin position="13"/>
        <end position="53"/>
    </location>
</feature>
<reference evidence="2 3" key="1">
    <citation type="submission" date="2015-07" db="EMBL/GenBank/DDBJ databases">
        <title>The genome of Melipona quadrifasciata.</title>
        <authorList>
            <person name="Pan H."/>
            <person name="Kapheim K."/>
        </authorList>
    </citation>
    <scope>NUCLEOTIDE SEQUENCE [LARGE SCALE GENOMIC DNA]</scope>
    <source>
        <strain evidence="2">0111107301</strain>
        <tissue evidence="2">Whole body</tissue>
    </source>
</reference>
<accession>A0A0M8ZU52</accession>
<dbReference type="Proteomes" id="UP000053105">
    <property type="component" value="Unassembled WGS sequence"/>
</dbReference>
<dbReference type="EMBL" id="KQ435848">
    <property type="protein sequence ID" value="KOX70997.1"/>
    <property type="molecule type" value="Genomic_DNA"/>
</dbReference>
<gene>
    <name evidence="2" type="ORF">WN51_03538</name>
</gene>
<evidence type="ECO:0000313" key="2">
    <source>
        <dbReference type="EMBL" id="KOX70997.1"/>
    </source>
</evidence>
<keyword evidence="3" id="KW-1185">Reference proteome</keyword>
<feature type="compositionally biased region" description="Polar residues" evidence="1">
    <location>
        <begin position="13"/>
        <end position="32"/>
    </location>
</feature>
<sequence>MVLSRHRLSRISPTNLKISSPRAFQSGTSNSRVGFVPDTRNSRSRISTTSEPIPEDHDVVKSLTEFLEQNEFDGRPIWLRFFRETTKKTLAKNDALFRKRVEKSTEERDRATWREV</sequence>
<proteinExistence type="predicted"/>
<organism evidence="2 3">
    <name type="scientific">Melipona quadrifasciata</name>
    <dbReference type="NCBI Taxonomy" id="166423"/>
    <lineage>
        <taxon>Eukaryota</taxon>
        <taxon>Metazoa</taxon>
        <taxon>Ecdysozoa</taxon>
        <taxon>Arthropoda</taxon>
        <taxon>Hexapoda</taxon>
        <taxon>Insecta</taxon>
        <taxon>Pterygota</taxon>
        <taxon>Neoptera</taxon>
        <taxon>Endopterygota</taxon>
        <taxon>Hymenoptera</taxon>
        <taxon>Apocrita</taxon>
        <taxon>Aculeata</taxon>
        <taxon>Apoidea</taxon>
        <taxon>Anthophila</taxon>
        <taxon>Apidae</taxon>
        <taxon>Melipona</taxon>
    </lineage>
</organism>
<name>A0A0M8ZU52_9HYME</name>
<evidence type="ECO:0000313" key="3">
    <source>
        <dbReference type="Proteomes" id="UP000053105"/>
    </source>
</evidence>
<evidence type="ECO:0000256" key="1">
    <source>
        <dbReference type="SAM" id="MobiDB-lite"/>
    </source>
</evidence>